<dbReference type="PANTHER" id="PTHR47129">
    <property type="entry name" value="QUINONE OXIDOREDUCTASE 2"/>
    <property type="match status" value="1"/>
</dbReference>
<sequence length="282" mass="29594">MIVVTAASGQLGRLVVQELLKSVPASQIIAGVRSPEKAKDLASTGVQVRELDYTKPQTIQAALAGVKKLLLISSNAVGSRAAEHKNVIDAAKKVGVELIAYTSILHADTTPMILAQEHKETEAMIKASGLPYVFLRNGWYTENYTANIAPVLQHGAVLGSAKDGKFSLAARADYAAAAAKVLTLDNQAGKIYELAGDVAYTLADYAAEIAKQTGKTIVYSDMPESDYAKVLVSVGLPAGFASVLADCDTAASKGALFDDSKTLSKLIGRTTTPLAESIKAVL</sequence>
<accession>A0A833H569</accession>
<dbReference type="AlphaFoldDB" id="A0A833H569"/>
<dbReference type="Gene3D" id="3.90.25.10">
    <property type="entry name" value="UDP-galactose 4-epimerase, domain 1"/>
    <property type="match status" value="1"/>
</dbReference>
<name>A0A833H569_9LEPT</name>
<dbReference type="InterPro" id="IPR016040">
    <property type="entry name" value="NAD(P)-bd_dom"/>
</dbReference>
<comment type="caution">
    <text evidence="2">The sequence shown here is derived from an EMBL/GenBank/DDBJ whole genome shotgun (WGS) entry which is preliminary data.</text>
</comment>
<dbReference type="CDD" id="cd05269">
    <property type="entry name" value="TMR_SDR_a"/>
    <property type="match status" value="1"/>
</dbReference>
<dbReference type="PANTHER" id="PTHR47129:SF1">
    <property type="entry name" value="NMRA-LIKE DOMAIN-CONTAINING PROTEIN"/>
    <property type="match status" value="1"/>
</dbReference>
<gene>
    <name evidence="2" type="ORF">F9K24_00705</name>
</gene>
<dbReference type="InterPro" id="IPR052718">
    <property type="entry name" value="NmrA-type_oxidoreductase"/>
</dbReference>
<dbReference type="Gene3D" id="3.40.50.720">
    <property type="entry name" value="NAD(P)-binding Rossmann-like Domain"/>
    <property type="match status" value="1"/>
</dbReference>
<dbReference type="Proteomes" id="UP000460298">
    <property type="component" value="Unassembled WGS sequence"/>
</dbReference>
<dbReference type="SUPFAM" id="SSF51735">
    <property type="entry name" value="NAD(P)-binding Rossmann-fold domains"/>
    <property type="match status" value="1"/>
</dbReference>
<feature type="domain" description="NAD(P)-binding" evidence="1">
    <location>
        <begin position="7"/>
        <end position="182"/>
    </location>
</feature>
<reference evidence="2 3" key="1">
    <citation type="submission" date="2019-10" db="EMBL/GenBank/DDBJ databases">
        <title>Extracellular Electron Transfer in a Candidatus Methanoperedens spp. Enrichment Culture.</title>
        <authorList>
            <person name="Berger S."/>
            <person name="Rangel Shaw D."/>
            <person name="Berben T."/>
            <person name="In 'T Zandt M."/>
            <person name="Frank J."/>
            <person name="Reimann J."/>
            <person name="Jetten M.S.M."/>
            <person name="Welte C.U."/>
        </authorList>
    </citation>
    <scope>NUCLEOTIDE SEQUENCE [LARGE SCALE GENOMIC DNA]</scope>
    <source>
        <strain evidence="2">SB12</strain>
    </source>
</reference>
<evidence type="ECO:0000259" key="1">
    <source>
        <dbReference type="Pfam" id="PF13460"/>
    </source>
</evidence>
<protein>
    <submittedName>
        <fullName evidence="2">SDR family oxidoreductase</fullName>
    </submittedName>
</protein>
<organism evidence="2 3">
    <name type="scientific">Leptonema illini</name>
    <dbReference type="NCBI Taxonomy" id="183"/>
    <lineage>
        <taxon>Bacteria</taxon>
        <taxon>Pseudomonadati</taxon>
        <taxon>Spirochaetota</taxon>
        <taxon>Spirochaetia</taxon>
        <taxon>Leptospirales</taxon>
        <taxon>Leptospiraceae</taxon>
        <taxon>Leptonema</taxon>
    </lineage>
</organism>
<dbReference type="InterPro" id="IPR036291">
    <property type="entry name" value="NAD(P)-bd_dom_sf"/>
</dbReference>
<dbReference type="EMBL" id="WBUI01000001">
    <property type="protein sequence ID" value="KAB2935279.1"/>
    <property type="molecule type" value="Genomic_DNA"/>
</dbReference>
<evidence type="ECO:0000313" key="3">
    <source>
        <dbReference type="Proteomes" id="UP000460298"/>
    </source>
</evidence>
<proteinExistence type="predicted"/>
<dbReference type="Pfam" id="PF13460">
    <property type="entry name" value="NAD_binding_10"/>
    <property type="match status" value="1"/>
</dbReference>
<evidence type="ECO:0000313" key="2">
    <source>
        <dbReference type="EMBL" id="KAB2935279.1"/>
    </source>
</evidence>